<keyword evidence="2 4" id="KW-0808">Transferase</keyword>
<dbReference type="RefSeq" id="WP_166921076.1">
    <property type="nucleotide sequence ID" value="NZ_JAASRN010000009.1"/>
</dbReference>
<name>A0A846MTH3_9BACT</name>
<dbReference type="PANTHER" id="PTHR43861">
    <property type="entry name" value="TRANS-ACONITATE 2-METHYLTRANSFERASE-RELATED"/>
    <property type="match status" value="1"/>
</dbReference>
<dbReference type="GO" id="GO:0032259">
    <property type="term" value="P:methylation"/>
    <property type="evidence" value="ECO:0007669"/>
    <property type="project" value="UniProtKB-KW"/>
</dbReference>
<accession>A0A846MTH3</accession>
<sequence length="244" mass="29195">MQLSKEWYKEWFNTPFYHILYKHRDEQEAREFIHNLAKKLHFTAGQKALDLACGRGRHALHLWNEGLDVLGVDLSRQNIAYAKQLERPRLCFAVHDMRLPYDFEAFDYVFNLFTSFGYFESDDENYRVVDAIAKKLKPGGQAVIDFLNPVYVMAHLKEEEEKHEEGITFFIRRLIDNGFVVKCIRFHYEGQDFEFFERVRLFYLDDFQQFFRKAGLSLQNVWGDYALSDYEEKSSPRMVMHLKK</sequence>
<dbReference type="Gene3D" id="2.20.25.110">
    <property type="entry name" value="S-adenosyl-L-methionine-dependent methyltransferases"/>
    <property type="match status" value="1"/>
</dbReference>
<organism evidence="4 5">
    <name type="scientific">Thermonema lapsum</name>
    <dbReference type="NCBI Taxonomy" id="28195"/>
    <lineage>
        <taxon>Bacteria</taxon>
        <taxon>Pseudomonadati</taxon>
        <taxon>Bacteroidota</taxon>
        <taxon>Cytophagia</taxon>
        <taxon>Cytophagales</taxon>
        <taxon>Thermonemataceae</taxon>
        <taxon>Thermonema</taxon>
    </lineage>
</organism>
<keyword evidence="5" id="KW-1185">Reference proteome</keyword>
<gene>
    <name evidence="4" type="ORF">FHS56_002407</name>
</gene>
<dbReference type="Gene3D" id="3.40.50.150">
    <property type="entry name" value="Vaccinia Virus protein VP39"/>
    <property type="match status" value="1"/>
</dbReference>
<dbReference type="Proteomes" id="UP000537126">
    <property type="component" value="Unassembled WGS sequence"/>
</dbReference>
<evidence type="ECO:0000259" key="3">
    <source>
        <dbReference type="Pfam" id="PF13649"/>
    </source>
</evidence>
<dbReference type="GO" id="GO:0008168">
    <property type="term" value="F:methyltransferase activity"/>
    <property type="evidence" value="ECO:0007669"/>
    <property type="project" value="UniProtKB-KW"/>
</dbReference>
<reference evidence="4 5" key="1">
    <citation type="submission" date="2020-03" db="EMBL/GenBank/DDBJ databases">
        <title>Genomic Encyclopedia of Type Strains, Phase IV (KMG-IV): sequencing the most valuable type-strain genomes for metagenomic binning, comparative biology and taxonomic classification.</title>
        <authorList>
            <person name="Goeker M."/>
        </authorList>
    </citation>
    <scope>NUCLEOTIDE SEQUENCE [LARGE SCALE GENOMIC DNA]</scope>
    <source>
        <strain evidence="4 5">DSM 5718</strain>
    </source>
</reference>
<comment type="caution">
    <text evidence="4">The sequence shown here is derived from an EMBL/GenBank/DDBJ whole genome shotgun (WGS) entry which is preliminary data.</text>
</comment>
<evidence type="ECO:0000313" key="5">
    <source>
        <dbReference type="Proteomes" id="UP000537126"/>
    </source>
</evidence>
<dbReference type="InterPro" id="IPR029063">
    <property type="entry name" value="SAM-dependent_MTases_sf"/>
</dbReference>
<dbReference type="CDD" id="cd02440">
    <property type="entry name" value="AdoMet_MTases"/>
    <property type="match status" value="1"/>
</dbReference>
<evidence type="ECO:0000256" key="1">
    <source>
        <dbReference type="ARBA" id="ARBA00022603"/>
    </source>
</evidence>
<dbReference type="PANTHER" id="PTHR43861:SF1">
    <property type="entry name" value="TRANS-ACONITATE 2-METHYLTRANSFERASE"/>
    <property type="match status" value="1"/>
</dbReference>
<dbReference type="SUPFAM" id="SSF53335">
    <property type="entry name" value="S-adenosyl-L-methionine-dependent methyltransferases"/>
    <property type="match status" value="1"/>
</dbReference>
<dbReference type="EMBL" id="JAASRN010000009">
    <property type="protein sequence ID" value="NIK74873.1"/>
    <property type="molecule type" value="Genomic_DNA"/>
</dbReference>
<proteinExistence type="predicted"/>
<evidence type="ECO:0000313" key="4">
    <source>
        <dbReference type="EMBL" id="NIK74873.1"/>
    </source>
</evidence>
<protein>
    <submittedName>
        <fullName evidence="4">SAM-dependent methyltransferase</fullName>
    </submittedName>
</protein>
<dbReference type="Pfam" id="PF13649">
    <property type="entry name" value="Methyltransf_25"/>
    <property type="match status" value="1"/>
</dbReference>
<feature type="domain" description="Methyltransferase" evidence="3">
    <location>
        <begin position="49"/>
        <end position="140"/>
    </location>
</feature>
<keyword evidence="1 4" id="KW-0489">Methyltransferase</keyword>
<evidence type="ECO:0000256" key="2">
    <source>
        <dbReference type="ARBA" id="ARBA00022679"/>
    </source>
</evidence>
<dbReference type="InterPro" id="IPR041698">
    <property type="entry name" value="Methyltransf_25"/>
</dbReference>
<dbReference type="AlphaFoldDB" id="A0A846MTH3"/>